<organism evidence="2 3">
    <name type="scientific">Tetrahymena thermophila (strain SB210)</name>
    <dbReference type="NCBI Taxonomy" id="312017"/>
    <lineage>
        <taxon>Eukaryota</taxon>
        <taxon>Sar</taxon>
        <taxon>Alveolata</taxon>
        <taxon>Ciliophora</taxon>
        <taxon>Intramacronucleata</taxon>
        <taxon>Oligohymenophorea</taxon>
        <taxon>Hymenostomatida</taxon>
        <taxon>Tetrahymenina</taxon>
        <taxon>Tetrahymenidae</taxon>
        <taxon>Tetrahymena</taxon>
    </lineage>
</organism>
<accession>I7M6T9</accession>
<dbReference type="KEGG" id="tet:TTHERM_00549580"/>
<dbReference type="Proteomes" id="UP000009168">
    <property type="component" value="Unassembled WGS sequence"/>
</dbReference>
<gene>
    <name evidence="2" type="ORF">TTHERM_00549580</name>
</gene>
<dbReference type="HOGENOM" id="CLU_063368_0_0_1"/>
<dbReference type="InterPro" id="IPR021109">
    <property type="entry name" value="Peptidase_aspartic_dom_sf"/>
</dbReference>
<dbReference type="EMBL" id="GG662864">
    <property type="protein sequence ID" value="EAR86111.1"/>
    <property type="molecule type" value="Genomic_DNA"/>
</dbReference>
<name>I7M6T9_TETTS</name>
<keyword evidence="3" id="KW-1185">Reference proteome</keyword>
<keyword evidence="2" id="KW-0472">Membrane</keyword>
<keyword evidence="2" id="KW-0812">Transmembrane</keyword>
<dbReference type="RefSeq" id="XP_976706.1">
    <property type="nucleotide sequence ID" value="XM_971613.2"/>
</dbReference>
<feature type="signal peptide" evidence="1">
    <location>
        <begin position="1"/>
        <end position="25"/>
    </location>
</feature>
<dbReference type="InParanoid" id="I7M6T9"/>
<sequence>MNNSKRGICLTFAAFIFLCSSYISCQSDVISLPLKINKSDQLVIPSKFGSKSQCEIELLPLIGYCSNVITQSKDQSKTCGATAIGQNSFVQGQEYVTKFQLGNLTANLNFTNPDSKSSFYGEQALCFGSIFDNQQDNIIQELASQGVIQQQQFFVNVNSTNSTKGVVGSIDVGSPNLSLIKKGQKFVQLKHYNGNSDYSTPSDFSLKYGDLKLNYGTVAGFDLYSPYISIGIFQLNSIVKQIQDEGIQYEYHCEQSDLSTYKFNVDSIEKLKDISLNLIATSGQPFKITLKPQQYTRKQENGKYQVLLFPLIYSSYISLGYTVLQSYYVGFDVPSQSYLISEKIQTNINQF</sequence>
<dbReference type="Gene3D" id="2.40.70.10">
    <property type="entry name" value="Acid Proteases"/>
    <property type="match status" value="2"/>
</dbReference>
<evidence type="ECO:0000256" key="1">
    <source>
        <dbReference type="SAM" id="SignalP"/>
    </source>
</evidence>
<dbReference type="SUPFAM" id="SSF50630">
    <property type="entry name" value="Acid proteases"/>
    <property type="match status" value="1"/>
</dbReference>
<protein>
    <submittedName>
        <fullName evidence="2">Transmembrane protein, putative</fullName>
    </submittedName>
</protein>
<keyword evidence="1" id="KW-0732">Signal</keyword>
<proteinExistence type="predicted"/>
<evidence type="ECO:0000313" key="2">
    <source>
        <dbReference type="EMBL" id="EAR86111.1"/>
    </source>
</evidence>
<reference evidence="3" key="1">
    <citation type="journal article" date="2006" name="PLoS Biol.">
        <title>Macronuclear genome sequence of the ciliate Tetrahymena thermophila, a model eukaryote.</title>
        <authorList>
            <person name="Eisen J.A."/>
            <person name="Coyne R.S."/>
            <person name="Wu M."/>
            <person name="Wu D."/>
            <person name="Thiagarajan M."/>
            <person name="Wortman J.R."/>
            <person name="Badger J.H."/>
            <person name="Ren Q."/>
            <person name="Amedeo P."/>
            <person name="Jones K.M."/>
            <person name="Tallon L.J."/>
            <person name="Delcher A.L."/>
            <person name="Salzberg S.L."/>
            <person name="Silva J.C."/>
            <person name="Haas B.J."/>
            <person name="Majoros W.H."/>
            <person name="Farzad M."/>
            <person name="Carlton J.M."/>
            <person name="Smith R.K. Jr."/>
            <person name="Garg J."/>
            <person name="Pearlman R.E."/>
            <person name="Karrer K.M."/>
            <person name="Sun L."/>
            <person name="Manning G."/>
            <person name="Elde N.C."/>
            <person name="Turkewitz A.P."/>
            <person name="Asai D.J."/>
            <person name="Wilkes D.E."/>
            <person name="Wang Y."/>
            <person name="Cai H."/>
            <person name="Collins K."/>
            <person name="Stewart B.A."/>
            <person name="Lee S.R."/>
            <person name="Wilamowska K."/>
            <person name="Weinberg Z."/>
            <person name="Ruzzo W.L."/>
            <person name="Wloga D."/>
            <person name="Gaertig J."/>
            <person name="Frankel J."/>
            <person name="Tsao C.-C."/>
            <person name="Gorovsky M.A."/>
            <person name="Keeling P.J."/>
            <person name="Waller R.F."/>
            <person name="Patron N.J."/>
            <person name="Cherry J.M."/>
            <person name="Stover N.A."/>
            <person name="Krieger C.J."/>
            <person name="del Toro C."/>
            <person name="Ryder H.F."/>
            <person name="Williamson S.C."/>
            <person name="Barbeau R.A."/>
            <person name="Hamilton E.P."/>
            <person name="Orias E."/>
        </authorList>
    </citation>
    <scope>NUCLEOTIDE SEQUENCE [LARGE SCALE GENOMIC DNA]</scope>
    <source>
        <strain evidence="3">SB210</strain>
    </source>
</reference>
<dbReference type="AlphaFoldDB" id="I7M6T9"/>
<feature type="chain" id="PRO_5003712052" evidence="1">
    <location>
        <begin position="26"/>
        <end position="351"/>
    </location>
</feature>
<evidence type="ECO:0000313" key="3">
    <source>
        <dbReference type="Proteomes" id="UP000009168"/>
    </source>
</evidence>
<dbReference type="GeneID" id="7822785"/>